<organism evidence="2 3">
    <name type="scientific">Mesomycoplasma hyopneumoniae</name>
    <name type="common">Mycoplasma hyopneumoniae</name>
    <dbReference type="NCBI Taxonomy" id="2099"/>
    <lineage>
        <taxon>Bacteria</taxon>
        <taxon>Bacillati</taxon>
        <taxon>Mycoplasmatota</taxon>
        <taxon>Mycoplasmoidales</taxon>
        <taxon>Metamycoplasmataceae</taxon>
        <taxon>Mesomycoplasma</taxon>
    </lineage>
</organism>
<evidence type="ECO:0000313" key="3">
    <source>
        <dbReference type="Proteomes" id="UP000215452"/>
    </source>
</evidence>
<protein>
    <submittedName>
        <fullName evidence="2">Uncharacterized protein</fullName>
    </submittedName>
</protein>
<evidence type="ECO:0000313" key="2">
    <source>
        <dbReference type="EMBL" id="ASU14201.1"/>
    </source>
</evidence>
<dbReference type="EMBL" id="CP022714">
    <property type="protein sequence ID" value="ASU14201.1"/>
    <property type="molecule type" value="Genomic_DNA"/>
</dbReference>
<reference evidence="2 3" key="1">
    <citation type="submission" date="2017-08" db="EMBL/GenBank/DDBJ databases">
        <title>The complete genome sequence of a Mycoplasma hyopneumoniae isolate in Korea.</title>
        <authorList>
            <person name="Han J."/>
            <person name="Lee N."/>
        </authorList>
    </citation>
    <scope>NUCLEOTIDE SEQUENCE [LARGE SCALE GENOMIC DNA]</scope>
    <source>
        <strain evidence="2 3">KM014</strain>
    </source>
</reference>
<keyword evidence="1" id="KW-0812">Transmembrane</keyword>
<sequence length="86" mass="10093">MSKAILPDIIELEVKKFIKRKKRKAFLRRILNFLSWLALPFLLIAFIFWDIVGAFFLRLIQIILWFIAIGSIVAGIIYVITWLATL</sequence>
<proteinExistence type="predicted"/>
<gene>
    <name evidence="2" type="ORF">CIB43_00290</name>
</gene>
<feature type="transmembrane region" description="Helical" evidence="1">
    <location>
        <begin position="30"/>
        <end position="56"/>
    </location>
</feature>
<name>A0A223M9G5_MESHO</name>
<evidence type="ECO:0000256" key="1">
    <source>
        <dbReference type="SAM" id="Phobius"/>
    </source>
</evidence>
<keyword evidence="1" id="KW-0472">Membrane</keyword>
<dbReference type="Proteomes" id="UP000215452">
    <property type="component" value="Chromosome"/>
</dbReference>
<dbReference type="AlphaFoldDB" id="A0A223M9G5"/>
<feature type="transmembrane region" description="Helical" evidence="1">
    <location>
        <begin position="62"/>
        <end position="84"/>
    </location>
</feature>
<accession>A0A223M9G5</accession>
<keyword evidence="1" id="KW-1133">Transmembrane helix</keyword>